<keyword evidence="7" id="KW-0493">Microtubule</keyword>
<dbReference type="GO" id="GO:0005874">
    <property type="term" value="C:microtubule"/>
    <property type="evidence" value="ECO:0007669"/>
    <property type="project" value="UniProtKB-KW"/>
</dbReference>
<feature type="compositionally biased region" description="Basic and acidic residues" evidence="8">
    <location>
        <begin position="373"/>
        <end position="386"/>
    </location>
</feature>
<evidence type="ECO:0000256" key="1">
    <source>
        <dbReference type="ARBA" id="ARBA00004496"/>
    </source>
</evidence>
<dbReference type="GO" id="GO:0005737">
    <property type="term" value="C:cytoplasm"/>
    <property type="evidence" value="ECO:0007669"/>
    <property type="project" value="UniProtKB-SubCell"/>
</dbReference>
<dbReference type="PROSITE" id="PS50067">
    <property type="entry name" value="KINESIN_MOTOR_2"/>
    <property type="match status" value="1"/>
</dbReference>
<dbReference type="GO" id="GO:0007018">
    <property type="term" value="P:microtubule-based movement"/>
    <property type="evidence" value="ECO:0007669"/>
    <property type="project" value="InterPro"/>
</dbReference>
<protein>
    <recommendedName>
        <fullName evidence="7">Kinesin-like protein</fullName>
    </recommendedName>
</protein>
<dbReference type="GO" id="GO:0007052">
    <property type="term" value="P:mitotic spindle organization"/>
    <property type="evidence" value="ECO:0007669"/>
    <property type="project" value="TreeGrafter"/>
</dbReference>
<dbReference type="GO" id="GO:0008017">
    <property type="term" value="F:microtubule binding"/>
    <property type="evidence" value="ECO:0007669"/>
    <property type="project" value="InterPro"/>
</dbReference>
<proteinExistence type="inferred from homology"/>
<keyword evidence="2" id="KW-0963">Cytoplasm</keyword>
<organism evidence="10">
    <name type="scientific">Blastocystis hominis</name>
    <dbReference type="NCBI Taxonomy" id="12968"/>
    <lineage>
        <taxon>Eukaryota</taxon>
        <taxon>Sar</taxon>
        <taxon>Stramenopiles</taxon>
        <taxon>Bigyra</taxon>
        <taxon>Opalozoa</taxon>
        <taxon>Opalinata</taxon>
        <taxon>Blastocystidae</taxon>
        <taxon>Blastocystis</taxon>
    </lineage>
</organism>
<dbReference type="GO" id="GO:0005524">
    <property type="term" value="F:ATP binding"/>
    <property type="evidence" value="ECO:0007669"/>
    <property type="project" value="UniProtKB-UniRule"/>
</dbReference>
<keyword evidence="11" id="KW-1185">Reference proteome</keyword>
<dbReference type="GO" id="GO:0003777">
    <property type="term" value="F:microtubule motor activity"/>
    <property type="evidence" value="ECO:0007669"/>
    <property type="project" value="InterPro"/>
</dbReference>
<keyword evidence="6 7" id="KW-0505">Motor protein</keyword>
<dbReference type="OMA" id="VECCYLE"/>
<dbReference type="Pfam" id="PF00225">
    <property type="entry name" value="Kinesin"/>
    <property type="match status" value="1"/>
</dbReference>
<dbReference type="InterPro" id="IPR027640">
    <property type="entry name" value="Kinesin-like_fam"/>
</dbReference>
<feature type="binding site" evidence="6">
    <location>
        <begin position="46"/>
        <end position="53"/>
    </location>
    <ligand>
        <name>ATP</name>
        <dbReference type="ChEBI" id="CHEBI:30616"/>
    </ligand>
</feature>
<gene>
    <name evidence="10" type="ORF">GSBLH_T00002013001</name>
</gene>
<dbReference type="Proteomes" id="UP000008312">
    <property type="component" value="Unassembled WGS sequence"/>
</dbReference>
<feature type="compositionally biased region" description="Basic and acidic residues" evidence="8">
    <location>
        <begin position="411"/>
        <end position="433"/>
    </location>
</feature>
<evidence type="ECO:0000256" key="2">
    <source>
        <dbReference type="ARBA" id="ARBA00022490"/>
    </source>
</evidence>
<dbReference type="InterPro" id="IPR036961">
    <property type="entry name" value="Kinesin_motor_dom_sf"/>
</dbReference>
<reference evidence="10" key="1">
    <citation type="submission" date="2010-02" db="EMBL/GenBank/DDBJ databases">
        <title>Sequencing and annotation of the Blastocystis hominis genome.</title>
        <authorList>
            <person name="Wincker P."/>
        </authorList>
    </citation>
    <scope>NUCLEOTIDE SEQUENCE</scope>
    <source>
        <strain evidence="10">Singapore isolate B</strain>
    </source>
</reference>
<dbReference type="PRINTS" id="PR00380">
    <property type="entry name" value="KINESINHEAVY"/>
</dbReference>
<evidence type="ECO:0000256" key="6">
    <source>
        <dbReference type="PROSITE-ProRule" id="PRU00283"/>
    </source>
</evidence>
<dbReference type="AlphaFoldDB" id="D8M1I5"/>
<evidence type="ECO:0000256" key="7">
    <source>
        <dbReference type="RuleBase" id="RU000394"/>
    </source>
</evidence>
<dbReference type="GeneID" id="24919225"/>
<comment type="subcellular location">
    <subcellularLocation>
        <location evidence="1">Cytoplasm</location>
    </subcellularLocation>
</comment>
<dbReference type="SUPFAM" id="SSF52540">
    <property type="entry name" value="P-loop containing nucleoside triphosphate hydrolases"/>
    <property type="match status" value="1"/>
</dbReference>
<name>D8M1I5_BLAHO</name>
<evidence type="ECO:0000256" key="8">
    <source>
        <dbReference type="SAM" id="MobiDB-lite"/>
    </source>
</evidence>
<dbReference type="OrthoDB" id="3176171at2759"/>
<evidence type="ECO:0000256" key="4">
    <source>
        <dbReference type="ARBA" id="ARBA00022840"/>
    </source>
</evidence>
<dbReference type="Gene3D" id="3.40.850.10">
    <property type="entry name" value="Kinesin motor domain"/>
    <property type="match status" value="1"/>
</dbReference>
<keyword evidence="3 6" id="KW-0547">Nucleotide-binding</keyword>
<keyword evidence="4 6" id="KW-0067">ATP-binding</keyword>
<evidence type="ECO:0000256" key="3">
    <source>
        <dbReference type="ARBA" id="ARBA00022741"/>
    </source>
</evidence>
<feature type="region of interest" description="Disordered" evidence="8">
    <location>
        <begin position="373"/>
        <end position="449"/>
    </location>
</feature>
<dbReference type="InterPro" id="IPR027417">
    <property type="entry name" value="P-loop_NTPase"/>
</dbReference>
<dbReference type="InParanoid" id="D8M1I5"/>
<dbReference type="PANTHER" id="PTHR47969">
    <property type="entry name" value="CHROMOSOME-ASSOCIATED KINESIN KIF4A-RELATED"/>
    <property type="match status" value="1"/>
</dbReference>
<dbReference type="SMART" id="SM00129">
    <property type="entry name" value="KISc"/>
    <property type="match status" value="1"/>
</dbReference>
<evidence type="ECO:0000313" key="10">
    <source>
        <dbReference type="EMBL" id="CBK21924.2"/>
    </source>
</evidence>
<evidence type="ECO:0000313" key="11">
    <source>
        <dbReference type="Proteomes" id="UP000008312"/>
    </source>
</evidence>
<dbReference type="PROSITE" id="PS00411">
    <property type="entry name" value="KINESIN_MOTOR_1"/>
    <property type="match status" value="1"/>
</dbReference>
<dbReference type="InterPro" id="IPR001752">
    <property type="entry name" value="Kinesin_motor_dom"/>
</dbReference>
<dbReference type="GO" id="GO:0005875">
    <property type="term" value="C:microtubule associated complex"/>
    <property type="evidence" value="ECO:0007669"/>
    <property type="project" value="TreeGrafter"/>
</dbReference>
<dbReference type="PANTHER" id="PTHR47969:SF15">
    <property type="entry name" value="CHROMOSOME-ASSOCIATED KINESIN KIF4A-RELATED"/>
    <property type="match status" value="1"/>
</dbReference>
<dbReference type="GO" id="GO:0051231">
    <property type="term" value="P:spindle elongation"/>
    <property type="evidence" value="ECO:0007669"/>
    <property type="project" value="TreeGrafter"/>
</dbReference>
<dbReference type="RefSeq" id="XP_012895972.1">
    <property type="nucleotide sequence ID" value="XM_013040518.1"/>
</dbReference>
<dbReference type="InterPro" id="IPR019821">
    <property type="entry name" value="Kinesin_motor_CS"/>
</dbReference>
<keyword evidence="5" id="KW-0175">Coiled coil</keyword>
<comment type="similarity">
    <text evidence="6 7">Belongs to the TRAFAC class myosin-kinesin ATPase superfamily. Kinesin family.</text>
</comment>
<dbReference type="EMBL" id="FN668645">
    <property type="protein sequence ID" value="CBK21924.2"/>
    <property type="molecule type" value="Genomic_DNA"/>
</dbReference>
<sequence length="449" mass="48115">MQSGTRFTFNHVFGPLSTQEEIYNTCVVPLIDSAFEGYNATILAYGQTGSGKTYTMGTSGRVSNQAEIGIVPRFIEELFVRKAQIEQEHPGSTILVTVNYLEVYGDDINDLLEMDQSTKSMVNVITDPKGGCKVINQRSEQASTAEELQTWLERGSLYRITGETSMNQNSSRSHAIFTVLIDQEIRSTSVENEEEVVHNEIKQSKFHFVDLAGSEKVYRTQSTGQRMKEGININLGLLTLGKVIRALGDEKNKGSVPPYRDSKLTRLLMDSLGGNAKTLMIACVSPASDSAAETEGTLRYAASAKNIENKPIVNRDENESLIVAVSTFPRFEGVAAAANRVVAGGAAASEGRDGPVASHVARAAARAARRARDLAAVRHGAEEPGEPRAAGGGRGEAAAGADEGAGAGAGGREEGERDAARAAGVRERGEGRVRNRAGRIVLRRGDEGD</sequence>
<accession>D8M1I5</accession>
<evidence type="ECO:0000256" key="5">
    <source>
        <dbReference type="ARBA" id="ARBA00023054"/>
    </source>
</evidence>
<evidence type="ECO:0000259" key="9">
    <source>
        <dbReference type="PROSITE" id="PS50067"/>
    </source>
</evidence>
<feature type="domain" description="Kinesin motor" evidence="9">
    <location>
        <begin position="1"/>
        <end position="307"/>
    </location>
</feature>